<gene>
    <name evidence="1" type="ORF">TNCT_34731</name>
</gene>
<organism evidence="1 2">
    <name type="scientific">Trichonephila clavata</name>
    <name type="common">Joro spider</name>
    <name type="synonym">Nephila clavata</name>
    <dbReference type="NCBI Taxonomy" id="2740835"/>
    <lineage>
        <taxon>Eukaryota</taxon>
        <taxon>Metazoa</taxon>
        <taxon>Ecdysozoa</taxon>
        <taxon>Arthropoda</taxon>
        <taxon>Chelicerata</taxon>
        <taxon>Arachnida</taxon>
        <taxon>Araneae</taxon>
        <taxon>Araneomorphae</taxon>
        <taxon>Entelegynae</taxon>
        <taxon>Araneoidea</taxon>
        <taxon>Nephilidae</taxon>
        <taxon>Trichonephila</taxon>
    </lineage>
</organism>
<dbReference type="Proteomes" id="UP000887116">
    <property type="component" value="Unassembled WGS sequence"/>
</dbReference>
<evidence type="ECO:0000313" key="2">
    <source>
        <dbReference type="Proteomes" id="UP000887116"/>
    </source>
</evidence>
<protein>
    <submittedName>
        <fullName evidence="1">Uncharacterized protein</fullName>
    </submittedName>
</protein>
<keyword evidence="2" id="KW-1185">Reference proteome</keyword>
<sequence>MMVEKEVHPGHNKKQKIRGNRFTIQNGTEFICINFCESIKSNDNYGMPCWLRSVYVQKHDDTLISRSEGHTSVAVKQGRINTSAEQSALKEFQEEEEGVLYEPGIADRG</sequence>
<dbReference type="EMBL" id="BMAO01015547">
    <property type="protein sequence ID" value="GFR02386.1"/>
    <property type="molecule type" value="Genomic_DNA"/>
</dbReference>
<dbReference type="OrthoDB" id="7446079at2759"/>
<reference evidence="1" key="1">
    <citation type="submission" date="2020-07" db="EMBL/GenBank/DDBJ databases">
        <title>Multicomponent nature underlies the extraordinary mechanical properties of spider dragline silk.</title>
        <authorList>
            <person name="Kono N."/>
            <person name="Nakamura H."/>
            <person name="Mori M."/>
            <person name="Yoshida Y."/>
            <person name="Ohtoshi R."/>
            <person name="Malay A.D."/>
            <person name="Moran D.A.P."/>
            <person name="Tomita M."/>
            <person name="Numata K."/>
            <person name="Arakawa K."/>
        </authorList>
    </citation>
    <scope>NUCLEOTIDE SEQUENCE</scope>
</reference>
<proteinExistence type="predicted"/>
<dbReference type="AlphaFoldDB" id="A0A8X6GD47"/>
<name>A0A8X6GD47_TRICU</name>
<comment type="caution">
    <text evidence="1">The sequence shown here is derived from an EMBL/GenBank/DDBJ whole genome shotgun (WGS) entry which is preliminary data.</text>
</comment>
<accession>A0A8X6GD47</accession>
<evidence type="ECO:0000313" key="1">
    <source>
        <dbReference type="EMBL" id="GFR02386.1"/>
    </source>
</evidence>